<keyword evidence="1" id="KW-0812">Transmembrane</keyword>
<comment type="caution">
    <text evidence="2">The sequence shown here is derived from an EMBL/GenBank/DDBJ whole genome shotgun (WGS) entry which is preliminary data.</text>
</comment>
<dbReference type="EMBL" id="WOCD01000005">
    <property type="protein sequence ID" value="MUH73191.1"/>
    <property type="molecule type" value="Genomic_DNA"/>
</dbReference>
<dbReference type="AlphaFoldDB" id="A0A6N8FG07"/>
<keyword evidence="1" id="KW-0472">Membrane</keyword>
<gene>
    <name evidence="2" type="ORF">GNP35_12295</name>
</gene>
<dbReference type="RefSeq" id="WP_155696392.1">
    <property type="nucleotide sequence ID" value="NZ_WOCD01000005.1"/>
</dbReference>
<accession>A0A6N8FG07</accession>
<keyword evidence="3" id="KW-1185">Reference proteome</keyword>
<reference evidence="2 3" key="1">
    <citation type="submission" date="2019-11" db="EMBL/GenBank/DDBJ databases">
        <title>P. haliotis isolates from Z. marina roots.</title>
        <authorList>
            <person name="Cohen M."/>
            <person name="Jospin G."/>
            <person name="Eisen J.A."/>
            <person name="Coil D.A."/>
        </authorList>
    </citation>
    <scope>NUCLEOTIDE SEQUENCE [LARGE SCALE GENOMIC DNA]</scope>
    <source>
        <strain evidence="2 3">UCD-MCMsp1aY</strain>
    </source>
</reference>
<proteinExistence type="predicted"/>
<organism evidence="2 3">
    <name type="scientific">Psychrosphaera haliotis</name>
    <dbReference type="NCBI Taxonomy" id="555083"/>
    <lineage>
        <taxon>Bacteria</taxon>
        <taxon>Pseudomonadati</taxon>
        <taxon>Pseudomonadota</taxon>
        <taxon>Gammaproteobacteria</taxon>
        <taxon>Alteromonadales</taxon>
        <taxon>Pseudoalteromonadaceae</taxon>
        <taxon>Psychrosphaera</taxon>
    </lineage>
</organism>
<feature type="transmembrane region" description="Helical" evidence="1">
    <location>
        <begin position="49"/>
        <end position="67"/>
    </location>
</feature>
<dbReference type="Proteomes" id="UP000439994">
    <property type="component" value="Unassembled WGS sequence"/>
</dbReference>
<evidence type="ECO:0000256" key="1">
    <source>
        <dbReference type="SAM" id="Phobius"/>
    </source>
</evidence>
<protein>
    <submittedName>
        <fullName evidence="2">Uncharacterized protein</fullName>
    </submittedName>
</protein>
<keyword evidence="1" id="KW-1133">Transmembrane helix</keyword>
<feature type="transmembrane region" description="Helical" evidence="1">
    <location>
        <begin position="23"/>
        <end position="43"/>
    </location>
</feature>
<evidence type="ECO:0000313" key="2">
    <source>
        <dbReference type="EMBL" id="MUH73191.1"/>
    </source>
</evidence>
<evidence type="ECO:0000313" key="3">
    <source>
        <dbReference type="Proteomes" id="UP000439994"/>
    </source>
</evidence>
<sequence>MELSDKEIGLVKSAIRERKSKHLVQLFLLVLMLITVLCMYLGYIDSKEFAYAAIALIIATISHNYHYKSASYDQLLDILSKRIPDNSIEGQVSSLQKEI</sequence>
<name>A0A6N8FG07_9GAMM</name>